<reference evidence="9" key="1">
    <citation type="submission" date="2021-01" db="UniProtKB">
        <authorList>
            <consortium name="EnsemblMetazoa"/>
        </authorList>
    </citation>
    <scope>IDENTIFICATION</scope>
</reference>
<feature type="region of interest" description="Disordered" evidence="5">
    <location>
        <begin position="1024"/>
        <end position="1099"/>
    </location>
</feature>
<feature type="region of interest" description="Disordered" evidence="5">
    <location>
        <begin position="744"/>
        <end position="775"/>
    </location>
</feature>
<gene>
    <name evidence="9" type="primary">100120471</name>
</gene>
<feature type="compositionally biased region" description="Polar residues" evidence="5">
    <location>
        <begin position="1083"/>
        <end position="1093"/>
    </location>
</feature>
<keyword evidence="2 6" id="KW-0812">Transmembrane</keyword>
<feature type="region of interest" description="Disordered" evidence="5">
    <location>
        <begin position="1126"/>
        <end position="1152"/>
    </location>
</feature>
<feature type="region of interest" description="Disordered" evidence="5">
    <location>
        <begin position="940"/>
        <end position="960"/>
    </location>
</feature>
<evidence type="ECO:0000256" key="1">
    <source>
        <dbReference type="ARBA" id="ARBA00004141"/>
    </source>
</evidence>
<organism evidence="9 10">
    <name type="scientific">Nasonia vitripennis</name>
    <name type="common">Parasitic wasp</name>
    <dbReference type="NCBI Taxonomy" id="7425"/>
    <lineage>
        <taxon>Eukaryota</taxon>
        <taxon>Metazoa</taxon>
        <taxon>Ecdysozoa</taxon>
        <taxon>Arthropoda</taxon>
        <taxon>Hexapoda</taxon>
        <taxon>Insecta</taxon>
        <taxon>Pterygota</taxon>
        <taxon>Neoptera</taxon>
        <taxon>Endopterygota</taxon>
        <taxon>Hymenoptera</taxon>
        <taxon>Apocrita</taxon>
        <taxon>Proctotrupomorpha</taxon>
        <taxon>Chalcidoidea</taxon>
        <taxon>Pteromalidae</taxon>
        <taxon>Pteromalinae</taxon>
        <taxon>Nasonia</taxon>
    </lineage>
</organism>
<evidence type="ECO:0000259" key="8">
    <source>
        <dbReference type="Pfam" id="PF26037"/>
    </source>
</evidence>
<name>A0A7M7QL02_NASVI</name>
<evidence type="ECO:0000256" key="4">
    <source>
        <dbReference type="ARBA" id="ARBA00023136"/>
    </source>
</evidence>
<feature type="transmembrane region" description="Helical" evidence="6">
    <location>
        <begin position="87"/>
        <end position="111"/>
    </location>
</feature>
<dbReference type="EnsemblMetazoa" id="XM_031932641">
    <property type="protein sequence ID" value="XP_031788501"/>
    <property type="gene ID" value="LOC100120471"/>
</dbReference>
<dbReference type="InParanoid" id="A0A7M7QL02"/>
<evidence type="ECO:0000256" key="6">
    <source>
        <dbReference type="SAM" id="Phobius"/>
    </source>
</evidence>
<dbReference type="InterPro" id="IPR058842">
    <property type="entry name" value="DCST1_C"/>
</dbReference>
<keyword evidence="4 6" id="KW-0472">Membrane</keyword>
<accession>A0A7M7QL02</accession>
<feature type="transmembrane region" description="Helical" evidence="6">
    <location>
        <begin position="474"/>
        <end position="498"/>
    </location>
</feature>
<evidence type="ECO:0000256" key="3">
    <source>
        <dbReference type="ARBA" id="ARBA00022989"/>
    </source>
</evidence>
<feature type="domain" description="Dendritic cell-specific transmembrane protein-like" evidence="7">
    <location>
        <begin position="419"/>
        <end position="609"/>
    </location>
</feature>
<evidence type="ECO:0000313" key="9">
    <source>
        <dbReference type="EnsemblMetazoa" id="XP_031788501"/>
    </source>
</evidence>
<feature type="compositionally biased region" description="Basic and acidic residues" evidence="5">
    <location>
        <begin position="1049"/>
        <end position="1060"/>
    </location>
</feature>
<dbReference type="InterPro" id="IPR051856">
    <property type="entry name" value="CSR-E3_Ligase_Protein"/>
</dbReference>
<feature type="domain" description="E3 ubiquitin-protein ligase DCST1-like C-terminal" evidence="8">
    <location>
        <begin position="666"/>
        <end position="711"/>
    </location>
</feature>
<dbReference type="GO" id="GO:0016020">
    <property type="term" value="C:membrane"/>
    <property type="evidence" value="ECO:0007669"/>
    <property type="project" value="UniProtKB-SubCell"/>
</dbReference>
<dbReference type="Pfam" id="PF26037">
    <property type="entry name" value="zf-RING_DCST1_C"/>
    <property type="match status" value="1"/>
</dbReference>
<evidence type="ECO:0000256" key="5">
    <source>
        <dbReference type="SAM" id="MobiDB-lite"/>
    </source>
</evidence>
<feature type="compositionally biased region" description="Basic and acidic residues" evidence="5">
    <location>
        <begin position="1126"/>
        <end position="1141"/>
    </location>
</feature>
<evidence type="ECO:0000313" key="10">
    <source>
        <dbReference type="Proteomes" id="UP000002358"/>
    </source>
</evidence>
<dbReference type="PANTHER" id="PTHR21041">
    <property type="entry name" value="DENDRITIC CELL-SPECIFIC TRANSMEMBRANE PROTEIN"/>
    <property type="match status" value="1"/>
</dbReference>
<dbReference type="InterPro" id="IPR012858">
    <property type="entry name" value="DC_STAMP-like"/>
</dbReference>
<feature type="transmembrane region" description="Helical" evidence="6">
    <location>
        <begin position="160"/>
        <end position="179"/>
    </location>
</feature>
<dbReference type="SMR" id="A0A7M7QL02"/>
<evidence type="ECO:0000259" key="7">
    <source>
        <dbReference type="Pfam" id="PF07782"/>
    </source>
</evidence>
<dbReference type="Pfam" id="PF26039">
    <property type="entry name" value="Dcst2"/>
    <property type="match status" value="1"/>
</dbReference>
<comment type="subcellular location">
    <subcellularLocation>
        <location evidence="1">Membrane</location>
        <topology evidence="1">Multi-pass membrane protein</topology>
    </subcellularLocation>
</comment>
<evidence type="ECO:0000256" key="2">
    <source>
        <dbReference type="ARBA" id="ARBA00022692"/>
    </source>
</evidence>
<dbReference type="PANTHER" id="PTHR21041:SF9">
    <property type="entry name" value="DENDRITIC CELL-SPECIFIC TRANSMEMBRANE PROTEIN-LIKE DOMAIN-CONTAINING PROTEIN"/>
    <property type="match status" value="1"/>
</dbReference>
<keyword evidence="3 6" id="KW-1133">Transmembrane helix</keyword>
<feature type="transmembrane region" description="Helical" evidence="6">
    <location>
        <begin position="117"/>
        <end position="139"/>
    </location>
</feature>
<proteinExistence type="predicted"/>
<dbReference type="Proteomes" id="UP000002358">
    <property type="component" value="Chromosome 5"/>
</dbReference>
<feature type="transmembrane region" description="Helical" evidence="6">
    <location>
        <begin position="387"/>
        <end position="408"/>
    </location>
</feature>
<dbReference type="OrthoDB" id="6598372at2759"/>
<evidence type="ECO:0008006" key="11">
    <source>
        <dbReference type="Google" id="ProtNLM"/>
    </source>
</evidence>
<dbReference type="Pfam" id="PF07782">
    <property type="entry name" value="DC_STAMP"/>
    <property type="match status" value="1"/>
</dbReference>
<sequence>MAFFQLVLKAKKLKKAKRRYHEEKLRSIEISKGARVHYALWQRIRRKKILLKKKLREFLTRCTSCPENTWLHKKAVLLRTEGTLENYVLKSVFGFVGGIILTYMFFVFFVFQLHFALISATLICCVLGVVLTLGLAFSPRIRCYVLLFLPQFFSKRGRQALMAYAFILALGGPVKNSLYNLAVLSESLACGQEQLKEAVKSVIDLIKQPFYALRDSLSSIVKSIKAIVKRIKQTLIAIKRLVISILQVIKSVFDWLGSVVSICNRDLGTPYDRCNKVFEDAVDDCQEKLGPVFGEVCHLTYVAQTVCLALKPLDLICVLVSYVSDAIVGVVRDRVKKFSREMKAMFYVKIKFSHSFHMETNKSQSISEISSKISSEIRRKTNRFLSFFDWVGFVTSFLFILLFLRVVYYRYKWLTSDRFDNHYISGYMREIDLKRARQDKETIFPLNQRERSKYAPVSSVLLIRSEKVKLTKSAVFLSITSVKLAIYMAIDYCLFWLLDKIRYHGRIEKKVPRPSYSDAVQVEGTGFLADIYRSIIRAFTPDTRMTEIESVPCLPEPKPPNYDTFVQILSLVLFCWLMALFEPYGLRLRQIVLSSYYPDRAKQRAVWLYNHIIRSRGSFLKYARRQLRRQFGTARGDGIERVTLRERLWALCPLLNRLWPLKLGTACLLCGQPERDKSAPHVRCPTPGCPGVYCPQCFQDLKKLCTLCLSPLDYGDLTDMSEERDSSDEQVDVDRLRKIAQEAAAKKEKTDEATADSEETKLIVSPKASSDDESSSSKYSYITYIRSGYQDEPPKDTTIPQKVTFKDVEAQEIRDDVTMQIFDDASCDELLSSSSEGRIFCFGLFKQKKSSHAYEKVREQSDVSSSIEDTESWLSEEIVDEEEQLLDVEIENIIDRPSDSEDICEENTKRKRSRFKWLSKTLNKIFASKKKKEKRGIVNYKDSIQTGHGSEESCSSISSDDGENRQLLVLRRLEDYAEIGESMLRQRSNKSSTQYSCMTKFETRKVPRYLKSICNETRYFEIDESSQYNSPRESIRFQADFSPSTDTRSTVDSDPSHERPSSNTEDNDSYIYTSDNHSDKRYQSQTETSNSSIPDEIDFSDISTDYSERRNELLVNNDKAIDKEDLTEEDKINEDSDEKGQSHKTQAKYKRKQVYDSRTVGLKLHGMAEKAESKRISDDKYMKKFDELKKDKVDKETANTKKKNSLIQKKSSAIDNNKANTKIDKSTDMPELNTNFKTNFTERRVGGSDHCRCVEQRMIQEREYPQKLVRGFQPIIFERSEHSETRFNPGKCYDARKVDFSENSKGTRDKGTYVRLKTKETVTERKNTTSTED</sequence>
<keyword evidence="10" id="KW-1185">Reference proteome</keyword>
<protein>
    <recommendedName>
        <fullName evidence="11">Dendritic cell-specific transmembrane protein-like domain-containing protein</fullName>
    </recommendedName>
</protein>